<proteinExistence type="predicted"/>
<reference evidence="2 3" key="1">
    <citation type="submission" date="2024-02" db="EMBL/GenBank/DDBJ databases">
        <authorList>
            <person name="Chen Y."/>
            <person name="Shah S."/>
            <person name="Dougan E. K."/>
            <person name="Thang M."/>
            <person name="Chan C."/>
        </authorList>
    </citation>
    <scope>NUCLEOTIDE SEQUENCE [LARGE SCALE GENOMIC DNA]</scope>
</reference>
<protein>
    <submittedName>
        <fullName evidence="2">Uncharacterized protein</fullName>
    </submittedName>
</protein>
<organism evidence="2 3">
    <name type="scientific">Durusdinium trenchii</name>
    <dbReference type="NCBI Taxonomy" id="1381693"/>
    <lineage>
        <taxon>Eukaryota</taxon>
        <taxon>Sar</taxon>
        <taxon>Alveolata</taxon>
        <taxon>Dinophyceae</taxon>
        <taxon>Suessiales</taxon>
        <taxon>Symbiodiniaceae</taxon>
        <taxon>Durusdinium</taxon>
    </lineage>
</organism>
<evidence type="ECO:0000256" key="1">
    <source>
        <dbReference type="SAM" id="MobiDB-lite"/>
    </source>
</evidence>
<comment type="caution">
    <text evidence="2">The sequence shown here is derived from an EMBL/GenBank/DDBJ whole genome shotgun (WGS) entry which is preliminary data.</text>
</comment>
<name>A0ABP0MZC5_9DINO</name>
<evidence type="ECO:0000313" key="2">
    <source>
        <dbReference type="EMBL" id="CAK9056890.1"/>
    </source>
</evidence>
<gene>
    <name evidence="2" type="ORF">SCF082_LOCUS30606</name>
</gene>
<keyword evidence="3" id="KW-1185">Reference proteome</keyword>
<feature type="region of interest" description="Disordered" evidence="1">
    <location>
        <begin position="1"/>
        <end position="20"/>
    </location>
</feature>
<accession>A0ABP0MZC5</accession>
<sequence>MEQPSLGPGIQPYGKSPLKRKLTEIPDTECPVTLRVQFLLIGEASRDFASMVVNSEMAENYHGQRRMSMASLPDQHSSAGSELQDANRYLLFCPRIDRDEGTELARIELTPVVGFGDSLPLSRQQNENIHLIFLLYQDSGPRRNMSDLSTEWIRRLAEVRFLPKIARPALTLLMVSADDEQMRFAEEIMEKQKDMDDPLTVSTKLVETPSEDDLISSLQLVCKDTVLWKPHARYTMQVEAKGGCCILM</sequence>
<dbReference type="Proteomes" id="UP001642464">
    <property type="component" value="Unassembled WGS sequence"/>
</dbReference>
<dbReference type="EMBL" id="CAXAMM010025391">
    <property type="protein sequence ID" value="CAK9056890.1"/>
    <property type="molecule type" value="Genomic_DNA"/>
</dbReference>
<evidence type="ECO:0000313" key="3">
    <source>
        <dbReference type="Proteomes" id="UP001642464"/>
    </source>
</evidence>